<organism evidence="2 3">
    <name type="scientific">Aspergillus puulaauensis</name>
    <dbReference type="NCBI Taxonomy" id="1220207"/>
    <lineage>
        <taxon>Eukaryota</taxon>
        <taxon>Fungi</taxon>
        <taxon>Dikarya</taxon>
        <taxon>Ascomycota</taxon>
        <taxon>Pezizomycotina</taxon>
        <taxon>Eurotiomycetes</taxon>
        <taxon>Eurotiomycetidae</taxon>
        <taxon>Eurotiales</taxon>
        <taxon>Aspergillaceae</taxon>
        <taxon>Aspergillus</taxon>
    </lineage>
</organism>
<evidence type="ECO:0000313" key="3">
    <source>
        <dbReference type="Proteomes" id="UP000654913"/>
    </source>
</evidence>
<dbReference type="Pfam" id="PF01814">
    <property type="entry name" value="Hemerythrin"/>
    <property type="match status" value="1"/>
</dbReference>
<sequence>MDAPLSPADFRIYNRLASQMEQIHNGFRNTWTQLKQACPLDSQAQPNSYPATDGDDEDASNDEIIMLGLSFCEGLSMHHSIEERFIFPLLAARMPEFGTSGILAEQHELIHDGLVKLRGYLNRCEREGEEEALDRSEVRRFMEAFEQLLWEHLDGEVAVLAGENMRRFWSLEEVRRFPM</sequence>
<dbReference type="InterPro" id="IPR012312">
    <property type="entry name" value="Hemerythrin-like"/>
</dbReference>
<reference evidence="2" key="2">
    <citation type="submission" date="2021-02" db="EMBL/GenBank/DDBJ databases">
        <title>Aspergillus puulaauensis MK2 genome sequence.</title>
        <authorList>
            <person name="Futagami T."/>
            <person name="Mori K."/>
            <person name="Kadooka C."/>
            <person name="Tanaka T."/>
        </authorList>
    </citation>
    <scope>NUCLEOTIDE SEQUENCE</scope>
    <source>
        <strain evidence="2">MK2</strain>
    </source>
</reference>
<evidence type="ECO:0000259" key="1">
    <source>
        <dbReference type="Pfam" id="PF01814"/>
    </source>
</evidence>
<dbReference type="Proteomes" id="UP000654913">
    <property type="component" value="Chromosome 3"/>
</dbReference>
<dbReference type="PANTHER" id="PTHR38048:SF1">
    <property type="entry name" value="HEMERYTHRIN-LIKE DOMAIN-CONTAINING PROTEIN"/>
    <property type="match status" value="1"/>
</dbReference>
<dbReference type="InterPro" id="IPR053206">
    <property type="entry name" value="Dimeric_xanthone_biosynth"/>
</dbReference>
<dbReference type="GeneID" id="64973195"/>
<dbReference type="PANTHER" id="PTHR38048">
    <property type="entry name" value="EXPRESSED PROTEIN"/>
    <property type="match status" value="1"/>
</dbReference>
<dbReference type="Gene3D" id="1.20.120.520">
    <property type="entry name" value="nmb1532 protein domain like"/>
    <property type="match status" value="1"/>
</dbReference>
<dbReference type="EMBL" id="AP024445">
    <property type="protein sequence ID" value="BCS23190.1"/>
    <property type="molecule type" value="Genomic_DNA"/>
</dbReference>
<dbReference type="KEGG" id="apuu:APUU_31415A"/>
<gene>
    <name evidence="2" type="ORF">APUU_31415A</name>
</gene>
<evidence type="ECO:0000313" key="2">
    <source>
        <dbReference type="EMBL" id="BCS23190.1"/>
    </source>
</evidence>
<dbReference type="AlphaFoldDB" id="A0A7R7XKS6"/>
<protein>
    <recommendedName>
        <fullName evidence="1">Hemerythrin-like domain-containing protein</fullName>
    </recommendedName>
</protein>
<dbReference type="CDD" id="cd12108">
    <property type="entry name" value="Hr-like"/>
    <property type="match status" value="1"/>
</dbReference>
<keyword evidence="3" id="KW-1185">Reference proteome</keyword>
<dbReference type="RefSeq" id="XP_041555384.1">
    <property type="nucleotide sequence ID" value="XM_041702617.1"/>
</dbReference>
<feature type="domain" description="Hemerythrin-like" evidence="1">
    <location>
        <begin position="53"/>
        <end position="157"/>
    </location>
</feature>
<reference evidence="2" key="1">
    <citation type="submission" date="2021-01" db="EMBL/GenBank/DDBJ databases">
        <authorList>
            <consortium name="Aspergillus puulaauensis MK2 genome sequencing consortium"/>
            <person name="Kazuki M."/>
            <person name="Futagami T."/>
        </authorList>
    </citation>
    <scope>NUCLEOTIDE SEQUENCE</scope>
    <source>
        <strain evidence="2">MK2</strain>
    </source>
</reference>
<dbReference type="OrthoDB" id="10044044at2759"/>
<name>A0A7R7XKS6_9EURO</name>
<accession>A0A7R7XKS6</accession>
<proteinExistence type="predicted"/>